<sequence>MIIIGGARVLAMGAQHAGLAIDLPTPAHGAACDIAGPGLADRGATFNAAPLGRKLSGRAPGGAAIEVPTDLMALFCGPMREDATIS</sequence>
<keyword evidence="1" id="KW-0614">Plasmid</keyword>
<dbReference type="SUPFAM" id="SSF53659">
    <property type="entry name" value="Isocitrate/Isopropylmalate dehydrogenase-like"/>
    <property type="match status" value="1"/>
</dbReference>
<geneLocation type="plasmid" evidence="1 2">
    <name>p-SCP4</name>
</geneLocation>
<proteinExistence type="predicted"/>
<name>A0ABX7FHY5_9RHOB</name>
<evidence type="ECO:0000313" key="2">
    <source>
        <dbReference type="Proteomes" id="UP000596387"/>
    </source>
</evidence>
<protein>
    <submittedName>
        <fullName evidence="1">Uncharacterized protein</fullName>
    </submittedName>
</protein>
<dbReference type="Proteomes" id="UP000596387">
    <property type="component" value="Plasmid p-SCP4"/>
</dbReference>
<gene>
    <name evidence="1" type="ORF">GQA70_23365</name>
</gene>
<evidence type="ECO:0000313" key="1">
    <source>
        <dbReference type="EMBL" id="QRF69278.1"/>
    </source>
</evidence>
<keyword evidence="2" id="KW-1185">Reference proteome</keyword>
<dbReference type="RefSeq" id="WP_023849987.1">
    <property type="nucleotide sequence ID" value="NZ_CP047170.1"/>
</dbReference>
<organism evidence="1 2">
    <name type="scientific">Ponticoccus alexandrii</name>
    <dbReference type="NCBI Taxonomy" id="1943633"/>
    <lineage>
        <taxon>Bacteria</taxon>
        <taxon>Pseudomonadati</taxon>
        <taxon>Pseudomonadota</taxon>
        <taxon>Alphaproteobacteria</taxon>
        <taxon>Rhodobacterales</taxon>
        <taxon>Roseobacteraceae</taxon>
        <taxon>Ponticoccus</taxon>
    </lineage>
</organism>
<dbReference type="EMBL" id="CP047170">
    <property type="protein sequence ID" value="QRF69278.1"/>
    <property type="molecule type" value="Genomic_DNA"/>
</dbReference>
<accession>A0ABX7FHY5</accession>
<reference evidence="1 2" key="1">
    <citation type="submission" date="2019-12" db="EMBL/GenBank/DDBJ databases">
        <title>Complete Genome Sequence of a Quorum-Sensing Bacterium,Rhodobacteraceae bacterium C31, Isolated from a marine microalgae symbiotic bacteria.</title>
        <authorList>
            <person name="Zhang Y."/>
        </authorList>
    </citation>
    <scope>NUCLEOTIDE SEQUENCE [LARGE SCALE GENOMIC DNA]</scope>
    <source>
        <strain evidence="1 2">C31</strain>
        <plasmid evidence="1 2">p-SCP4</plasmid>
    </source>
</reference>